<evidence type="ECO:0000313" key="8">
    <source>
        <dbReference type="EMBL" id="MBB5219603.1"/>
    </source>
</evidence>
<feature type="binding site" evidence="5">
    <location>
        <position position="509"/>
    </location>
    <ligand>
        <name>FMN</name>
        <dbReference type="ChEBI" id="CHEBI:58210"/>
    </ligand>
</feature>
<protein>
    <recommendedName>
        <fullName evidence="5">Dihydroorotate dehydrogenase</fullName>
        <shortName evidence="5">DHOD</shortName>
        <shortName evidence="5">DHODase</shortName>
        <shortName evidence="5">DHOdehase</shortName>
        <ecNumber evidence="5">1.3.-.-</ecNumber>
    </recommendedName>
</protein>
<feature type="binding site" evidence="5">
    <location>
        <begin position="340"/>
        <end position="341"/>
    </location>
    <ligand>
        <name>FMN</name>
        <dbReference type="ChEBI" id="CHEBI:58210"/>
    </ligand>
</feature>
<keyword evidence="5" id="KW-0963">Cytoplasm</keyword>
<comment type="catalytic activity">
    <reaction evidence="5">
        <text>(S)-dihydroorotate + A = orotate + AH2</text>
        <dbReference type="Rhea" id="RHEA:18073"/>
        <dbReference type="ChEBI" id="CHEBI:13193"/>
        <dbReference type="ChEBI" id="CHEBI:17499"/>
        <dbReference type="ChEBI" id="CHEBI:30839"/>
        <dbReference type="ChEBI" id="CHEBI:30864"/>
    </reaction>
</comment>
<feature type="binding site" evidence="5">
    <location>
        <begin position="364"/>
        <end position="368"/>
    </location>
    <ligand>
        <name>substrate</name>
    </ligand>
</feature>
<dbReference type="InterPro" id="IPR005720">
    <property type="entry name" value="Dihydroorotate_DH_cat"/>
</dbReference>
<dbReference type="PROSITE" id="PS00912">
    <property type="entry name" value="DHODEHASE_2"/>
    <property type="match status" value="1"/>
</dbReference>
<dbReference type="Proteomes" id="UP000578697">
    <property type="component" value="Unassembled WGS sequence"/>
</dbReference>
<dbReference type="InterPro" id="IPR039261">
    <property type="entry name" value="FNR_nucleotide-bd"/>
</dbReference>
<evidence type="ECO:0000256" key="2">
    <source>
        <dbReference type="ARBA" id="ARBA00022630"/>
    </source>
</evidence>
<dbReference type="Gene3D" id="2.10.240.10">
    <property type="entry name" value="Dihydroorotate dehydrogenase, electron transfer subunit"/>
    <property type="match status" value="1"/>
</dbReference>
<dbReference type="GO" id="GO:0005737">
    <property type="term" value="C:cytoplasm"/>
    <property type="evidence" value="ECO:0007669"/>
    <property type="project" value="UniProtKB-SubCell"/>
</dbReference>
<dbReference type="EC" id="1.3.-.-" evidence="5"/>
<feature type="binding site" evidence="5">
    <location>
        <position position="457"/>
    </location>
    <ligand>
        <name>FMN</name>
        <dbReference type="ChEBI" id="CHEBI:58210"/>
    </ligand>
</feature>
<evidence type="ECO:0000256" key="4">
    <source>
        <dbReference type="ARBA" id="ARBA00023002"/>
    </source>
</evidence>
<dbReference type="InterPro" id="IPR001295">
    <property type="entry name" value="Dihydroorotate_DH_CS"/>
</dbReference>
<dbReference type="InterPro" id="IPR017938">
    <property type="entry name" value="Riboflavin_synthase-like_b-brl"/>
</dbReference>
<dbReference type="InterPro" id="IPR019480">
    <property type="entry name" value="Dihydroorotate_DH_Fe-S-bd"/>
</dbReference>
<dbReference type="GO" id="GO:0006207">
    <property type="term" value="P:'de novo' pyrimidine nucleobase biosynthetic process"/>
    <property type="evidence" value="ECO:0007669"/>
    <property type="project" value="InterPro"/>
</dbReference>
<dbReference type="NCBIfam" id="NF005574">
    <property type="entry name" value="PRK07259.1"/>
    <property type="match status" value="1"/>
</dbReference>
<comment type="pathway">
    <text evidence="1 5">Pyrimidine metabolism; UMP biosynthesis via de novo pathway.</text>
</comment>
<feature type="binding site" evidence="5">
    <location>
        <position position="421"/>
    </location>
    <ligand>
        <name>FMN</name>
        <dbReference type="ChEBI" id="CHEBI:58210"/>
    </ligand>
</feature>
<dbReference type="SUPFAM" id="SSF52343">
    <property type="entry name" value="Ferredoxin reductase-like, C-terminal NADP-linked domain"/>
    <property type="match status" value="1"/>
</dbReference>
<accession>A0A840SJD9</accession>
<dbReference type="SUPFAM" id="SSF63380">
    <property type="entry name" value="Riboflavin synthase domain-like"/>
    <property type="match status" value="1"/>
</dbReference>
<feature type="binding site" evidence="5">
    <location>
        <position position="421"/>
    </location>
    <ligand>
        <name>substrate</name>
    </ligand>
</feature>
<dbReference type="HAMAP" id="MF_00224">
    <property type="entry name" value="DHO_dh_type1"/>
    <property type="match status" value="1"/>
</dbReference>
<dbReference type="InterPro" id="IPR049622">
    <property type="entry name" value="Dihydroorotate_DH_I"/>
</dbReference>
<evidence type="ECO:0000259" key="7">
    <source>
        <dbReference type="Pfam" id="PF10418"/>
    </source>
</evidence>
<name>A0A840SJD9_9SPIR</name>
<dbReference type="PANTHER" id="PTHR43513">
    <property type="entry name" value="DIHYDROOROTATE DEHYDROGENASE B (NAD(+)), ELECTRON TRANSFER SUBUNIT"/>
    <property type="match status" value="1"/>
</dbReference>
<comment type="function">
    <text evidence="5">Catalyzes the conversion of dihydroorotate to orotate.</text>
</comment>
<dbReference type="InterPro" id="IPR033888">
    <property type="entry name" value="DHOD_1B"/>
</dbReference>
<dbReference type="InterPro" id="IPR050353">
    <property type="entry name" value="PyrK_electron_transfer"/>
</dbReference>
<dbReference type="GO" id="GO:0044205">
    <property type="term" value="P:'de novo' UMP biosynthetic process"/>
    <property type="evidence" value="ECO:0007669"/>
    <property type="project" value="UniProtKB-UniRule"/>
</dbReference>
<gene>
    <name evidence="5" type="primary">pyrD</name>
    <name evidence="8" type="ORF">HNP77_001985</name>
</gene>
<dbReference type="EMBL" id="JACHFR010000003">
    <property type="protein sequence ID" value="MBB5219603.1"/>
    <property type="molecule type" value="Genomic_DNA"/>
</dbReference>
<keyword evidence="5" id="KW-0665">Pyrimidine biosynthesis</keyword>
<dbReference type="InterPro" id="IPR013785">
    <property type="entry name" value="Aldolase_TIM"/>
</dbReference>
<keyword evidence="4 5" id="KW-0560">Oxidoreductase</keyword>
<keyword evidence="9" id="KW-1185">Reference proteome</keyword>
<feature type="domain" description="Dihydroorotate dehydrogenase catalytic" evidence="6">
    <location>
        <begin position="299"/>
        <end position="585"/>
    </location>
</feature>
<proteinExistence type="inferred from homology"/>
<comment type="similarity">
    <text evidence="5">Belongs to the dihydroorotate dehydrogenase family. Type 1 subfamily.</text>
</comment>
<feature type="domain" description="Dihydroorotate dehydrogenase electron transfer subunit iron-sulphur cluster binding" evidence="7">
    <location>
        <begin position="243"/>
        <end position="277"/>
    </location>
</feature>
<keyword evidence="3 5" id="KW-0288">FMN</keyword>
<evidence type="ECO:0000256" key="3">
    <source>
        <dbReference type="ARBA" id="ARBA00022643"/>
    </source>
</evidence>
<organism evidence="8 9">
    <name type="scientific">Treponema rectale</name>
    <dbReference type="NCBI Taxonomy" id="744512"/>
    <lineage>
        <taxon>Bacteria</taxon>
        <taxon>Pseudomonadati</taxon>
        <taxon>Spirochaetota</taxon>
        <taxon>Spirochaetia</taxon>
        <taxon>Spirochaetales</taxon>
        <taxon>Treponemataceae</taxon>
        <taxon>Treponema</taxon>
    </lineage>
</organism>
<dbReference type="NCBIfam" id="TIGR01037">
    <property type="entry name" value="pyrD_sub1_fam"/>
    <property type="match status" value="1"/>
</dbReference>
<feature type="binding site" evidence="5">
    <location>
        <position position="394"/>
    </location>
    <ligand>
        <name>FMN</name>
        <dbReference type="ChEBI" id="CHEBI:58210"/>
    </ligand>
</feature>
<dbReference type="AlphaFoldDB" id="A0A840SJD9"/>
<dbReference type="Pfam" id="PF10418">
    <property type="entry name" value="DHODB_Fe-S_bind"/>
    <property type="match status" value="1"/>
</dbReference>
<keyword evidence="2 5" id="KW-0285">Flavoprotein</keyword>
<sequence length="607" mass="65820">MDLADIDEKGRGILFYGETTVEKCFAVKGQSNIYLLQTTIVQQHENQIGPKPGQFYLIKGQKSDVQYNRPISVYRCEEKFNRTTSRSEYTVQFMIMEKGRGTQELCHFTAGEKMKVIGPLGTPWPSPSETVDFSKNEICIVGGGIGVAPVANLASSLPDGSYDFYASFKSGSYGLEHIHPFNLVITTDDGSEGIKGMLPVAFTKDAVKKAGYKVIYACGPTPALAYVKSVAEELGIQCYVSMEHRMLCGLGACLGCTIDTSIGKKRVCKDGPVFDSKIITFPKPSSRRKPLEENEDPDLTVNLAGITLKNPVIATAGTFAYGQNYRGVSDVRWWGAITSKGITYEPRAGNSGERCLEVVGGNMNSIGLQNPGVPYFVDNLLSPMLELGPEVIVNLAGKDITEYINGARMLDKTDAKIIELNISCPNVSGTPFGMDPELAYWAVKLVKEEIHKPLFVKLSPNAPDICEVAEYCINAGADGLSLINMVHGVAINIEEGKPFFEKVHAGWSGPALKPLALRMVYDVIARINTLPPEKRVPVIGIGGISDWKDAVEFIMAGAAAVGVGAAKFTNPDVAKDITEGMKAFMKSHGYRNLAQMRGIAQVDKGVV</sequence>
<dbReference type="SUPFAM" id="SSF51395">
    <property type="entry name" value="FMN-linked oxidoreductases"/>
    <property type="match status" value="1"/>
</dbReference>
<feature type="active site" description="Nucleophile" evidence="5">
    <location>
        <position position="424"/>
    </location>
</feature>
<dbReference type="CDD" id="cd04740">
    <property type="entry name" value="DHOD_1B_like"/>
    <property type="match status" value="1"/>
</dbReference>
<dbReference type="RefSeq" id="WP_184653027.1">
    <property type="nucleotide sequence ID" value="NZ_JACHFR010000003.1"/>
</dbReference>
<dbReference type="GO" id="GO:0004152">
    <property type="term" value="F:dihydroorotate dehydrogenase activity"/>
    <property type="evidence" value="ECO:0007669"/>
    <property type="project" value="UniProtKB-UniRule"/>
</dbReference>
<comment type="caution">
    <text evidence="5">Lacks conserved residue(s) required for the propagation of feature annotation.</text>
</comment>
<feature type="binding site" evidence="5">
    <location>
        <position position="340"/>
    </location>
    <ligand>
        <name>substrate</name>
    </ligand>
</feature>
<evidence type="ECO:0000259" key="6">
    <source>
        <dbReference type="Pfam" id="PF01180"/>
    </source>
</evidence>
<dbReference type="InterPro" id="IPR024920">
    <property type="entry name" value="Dihydroorotate_DH_1"/>
</dbReference>
<reference evidence="8 9" key="1">
    <citation type="submission" date="2020-08" db="EMBL/GenBank/DDBJ databases">
        <title>Genomic Encyclopedia of Type Strains, Phase IV (KMG-IV): sequencing the most valuable type-strain genomes for metagenomic binning, comparative biology and taxonomic classification.</title>
        <authorList>
            <person name="Goeker M."/>
        </authorList>
    </citation>
    <scope>NUCLEOTIDE SEQUENCE [LARGE SCALE GENOMIC DNA]</scope>
    <source>
        <strain evidence="8 9">DSM 103679</strain>
    </source>
</reference>
<feature type="binding site" evidence="5">
    <location>
        <position position="483"/>
    </location>
    <ligand>
        <name>FMN</name>
        <dbReference type="ChEBI" id="CHEBI:58210"/>
    </ligand>
</feature>
<dbReference type="Gene3D" id="3.40.50.80">
    <property type="entry name" value="Nucleotide-binding domain of ferredoxin-NADP reductase (FNR) module"/>
    <property type="match status" value="1"/>
</dbReference>
<feature type="binding site" evidence="5">
    <location>
        <begin position="542"/>
        <end position="543"/>
    </location>
    <ligand>
        <name>FMN</name>
        <dbReference type="ChEBI" id="CHEBI:58210"/>
    </ligand>
</feature>
<comment type="cofactor">
    <cofactor evidence="5">
        <name>FMN</name>
        <dbReference type="ChEBI" id="CHEBI:58210"/>
    </cofactor>
    <text evidence="5">Binds 1 FMN per subunit.</text>
</comment>
<evidence type="ECO:0000313" key="9">
    <source>
        <dbReference type="Proteomes" id="UP000578697"/>
    </source>
</evidence>
<dbReference type="PANTHER" id="PTHR43513:SF3">
    <property type="entry name" value="DIHYDROOROTATE DEHYDROGENASE B (NAD(+)), ELECTRON TRANSFER SUBUNIT-RELATED"/>
    <property type="match status" value="1"/>
</dbReference>
<dbReference type="InterPro" id="IPR037117">
    <property type="entry name" value="Dihydroorotate_DH_ele_sf"/>
</dbReference>
<dbReference type="Gene3D" id="2.40.30.10">
    <property type="entry name" value="Translation factors"/>
    <property type="match status" value="1"/>
</dbReference>
<comment type="caution">
    <text evidence="8">The sequence shown here is derived from an EMBL/GenBank/DDBJ whole genome shotgun (WGS) entry which is preliminary data.</text>
</comment>
<evidence type="ECO:0000256" key="5">
    <source>
        <dbReference type="HAMAP-Rule" id="MF_00224"/>
    </source>
</evidence>
<dbReference type="Gene3D" id="3.20.20.70">
    <property type="entry name" value="Aldolase class I"/>
    <property type="match status" value="1"/>
</dbReference>
<evidence type="ECO:0000256" key="1">
    <source>
        <dbReference type="ARBA" id="ARBA00004725"/>
    </source>
</evidence>
<dbReference type="Pfam" id="PF01180">
    <property type="entry name" value="DHO_dh"/>
    <property type="match status" value="1"/>
</dbReference>
<dbReference type="UniPathway" id="UPA00070"/>
<comment type="subcellular location">
    <subcellularLocation>
        <location evidence="5">Cytoplasm</location>
    </subcellularLocation>
</comment>